<reference evidence="2" key="1">
    <citation type="journal article" date="2021" name="Proc. Natl. Acad. Sci. U.S.A.">
        <title>A Catalog of Tens of Thousands of Viruses from Human Metagenomes Reveals Hidden Associations with Chronic Diseases.</title>
        <authorList>
            <person name="Tisza M.J."/>
            <person name="Buck C.B."/>
        </authorList>
    </citation>
    <scope>NUCLEOTIDE SEQUENCE</scope>
    <source>
        <strain evidence="2">Ct7Mg7</strain>
    </source>
</reference>
<sequence>MIRDEIFALLKTKFEGVDDATIGRVADKLAKTATDASAAVDGCTFAQVLEMYGDSRATEASLSAVRNYERKHGLKDGKAIEVQKQAQQPQNTQPQDGNNGGGEVAELLRELKSQNELLKARLDGIEAKGITKTRMGEIGKIVEKLPEALRKPYSRISVDGLSDEDYTSLKNEISAEVEQLAQSQKASGAVFQQPKFVSGPVSTKELSEEQMSAIAKREGVIKAGEQPF</sequence>
<evidence type="ECO:0000313" key="2">
    <source>
        <dbReference type="EMBL" id="DAF52691.1"/>
    </source>
</evidence>
<evidence type="ECO:0000256" key="1">
    <source>
        <dbReference type="SAM" id="MobiDB-lite"/>
    </source>
</evidence>
<name>A0A8S5SPG0_9CAUD</name>
<feature type="compositionally biased region" description="Low complexity" evidence="1">
    <location>
        <begin position="83"/>
        <end position="97"/>
    </location>
</feature>
<accession>A0A8S5SPG0</accession>
<dbReference type="EMBL" id="BK032641">
    <property type="protein sequence ID" value="DAF52691.1"/>
    <property type="molecule type" value="Genomic_DNA"/>
</dbReference>
<protein>
    <submittedName>
        <fullName evidence="2">Uncharacterized protein</fullName>
    </submittedName>
</protein>
<proteinExistence type="predicted"/>
<feature type="region of interest" description="Disordered" evidence="1">
    <location>
        <begin position="83"/>
        <end position="102"/>
    </location>
</feature>
<organism evidence="2">
    <name type="scientific">Myoviridae sp. ct7Mg7</name>
    <dbReference type="NCBI Taxonomy" id="2827661"/>
    <lineage>
        <taxon>Viruses</taxon>
        <taxon>Duplodnaviria</taxon>
        <taxon>Heunggongvirae</taxon>
        <taxon>Uroviricota</taxon>
        <taxon>Caudoviricetes</taxon>
    </lineage>
</organism>